<dbReference type="EMBL" id="CP017630">
    <property type="protein sequence ID" value="AOW30931.1"/>
    <property type="molecule type" value="Genomic_DNA"/>
</dbReference>
<dbReference type="PROSITE" id="PS50195">
    <property type="entry name" value="PX"/>
    <property type="match status" value="1"/>
</dbReference>
<dbReference type="Pfam" id="PF02194">
    <property type="entry name" value="PXA"/>
    <property type="match status" value="1"/>
</dbReference>
<dbReference type="CDD" id="cd06876">
    <property type="entry name" value="PX_MDM1p"/>
    <property type="match status" value="1"/>
</dbReference>
<evidence type="ECO:0000256" key="2">
    <source>
        <dbReference type="SAM" id="MobiDB-lite"/>
    </source>
</evidence>
<evidence type="ECO:0000259" key="4">
    <source>
        <dbReference type="PROSITE" id="PS50132"/>
    </source>
</evidence>
<keyword evidence="9" id="KW-1185">Reference proteome</keyword>
<dbReference type="SMART" id="SM00312">
    <property type="entry name" value="PX"/>
    <property type="match status" value="1"/>
</dbReference>
<dbReference type="InterPro" id="IPR013937">
    <property type="entry name" value="Sorting_nexin_C"/>
</dbReference>
<dbReference type="GeneID" id="3640114"/>
<evidence type="ECO:0000313" key="9">
    <source>
        <dbReference type="Proteomes" id="UP000000559"/>
    </source>
</evidence>
<dbReference type="STRING" id="237561.A0A1D8PS24"/>
<dbReference type="Proteomes" id="UP000000559">
    <property type="component" value="Chromosome R"/>
</dbReference>
<reference evidence="8 9" key="2">
    <citation type="journal article" date="2007" name="Genome Biol.">
        <title>Assembly of the Candida albicans genome into sixteen supercontigs aligned on the eight chromosomes.</title>
        <authorList>
            <person name="van het Hoog M."/>
            <person name="Rast T.J."/>
            <person name="Martchenko M."/>
            <person name="Grindle S."/>
            <person name="Dignard D."/>
            <person name="Hogues H."/>
            <person name="Cuomo C."/>
            <person name="Berriman M."/>
            <person name="Scherer S."/>
            <person name="Magee B.B."/>
            <person name="Whiteway M."/>
            <person name="Chibana H."/>
            <person name="Nantel A."/>
            <person name="Magee P.T."/>
        </authorList>
    </citation>
    <scope>GENOME REANNOTATION</scope>
    <source>
        <strain evidence="9">SC5314 / ATCC MYA-2876</strain>
    </source>
</reference>
<feature type="domain" description="PXA" evidence="6">
    <location>
        <begin position="96"/>
        <end position="287"/>
    </location>
</feature>
<reference evidence="8 9" key="1">
    <citation type="journal article" date="2004" name="Proc. Natl. Acad. Sci. U.S.A.">
        <title>The diploid genome sequence of Candida albicans.</title>
        <authorList>
            <person name="Jones T."/>
            <person name="Federspiel N.A."/>
            <person name="Chibana H."/>
            <person name="Dungan J."/>
            <person name="Kalman S."/>
            <person name="Magee B.B."/>
            <person name="Newport G."/>
            <person name="Thorstenson Y.R."/>
            <person name="Agabian N."/>
            <person name="Magee P.T."/>
            <person name="Davis R.W."/>
            <person name="Scherer S."/>
        </authorList>
    </citation>
    <scope>NUCLEOTIDE SEQUENCE [LARGE SCALE GENOMIC DNA]</scope>
    <source>
        <strain evidence="9">SC5314 / ATCC MYA-2876</strain>
    </source>
</reference>
<dbReference type="Pfam" id="PF08628">
    <property type="entry name" value="Nexin_C"/>
    <property type="match status" value="1"/>
</dbReference>
<name>A0A1D8PS24_CANAL</name>
<dbReference type="SMART" id="SM00315">
    <property type="entry name" value="RGS"/>
    <property type="match status" value="1"/>
</dbReference>
<dbReference type="KEGG" id="cal:CAALFM_CR01720WA"/>
<dbReference type="InterPro" id="IPR016137">
    <property type="entry name" value="RGS"/>
</dbReference>
<evidence type="ECO:0000256" key="1">
    <source>
        <dbReference type="ARBA" id="ARBA00010883"/>
    </source>
</evidence>
<dbReference type="Gene3D" id="3.30.1520.10">
    <property type="entry name" value="Phox-like domain"/>
    <property type="match status" value="1"/>
</dbReference>
<dbReference type="CGD" id="CAL0000196366">
    <property type="gene designation" value="orf19.10097"/>
</dbReference>
<reference evidence="8 9" key="3">
    <citation type="journal article" date="2013" name="Genome Biol.">
        <title>Assembly of a phased diploid Candida albicans genome facilitates allele-specific measurements and provides a simple model for repeat and indel structure.</title>
        <authorList>
            <person name="Muzzey D."/>
            <person name="Schwartz K."/>
            <person name="Weissman J.S."/>
            <person name="Sherlock G."/>
        </authorList>
    </citation>
    <scope>NUCLEOTIDE SEQUENCE [LARGE SCALE GENOMIC DNA]</scope>
    <source>
        <strain evidence="9">SC5314 / ATCC MYA-2876</strain>
    </source>
</reference>
<dbReference type="Pfam" id="PF00787">
    <property type="entry name" value="PX"/>
    <property type="match status" value="1"/>
</dbReference>
<dbReference type="OrthoDB" id="120967at2759"/>
<dbReference type="RefSeq" id="XP_718232.2">
    <property type="nucleotide sequence ID" value="XM_713139.2"/>
</dbReference>
<dbReference type="PANTHER" id="PTHR22775:SF3">
    <property type="entry name" value="SORTING NEXIN-13"/>
    <property type="match status" value="1"/>
</dbReference>
<dbReference type="SUPFAM" id="SSF64268">
    <property type="entry name" value="PX domain"/>
    <property type="match status" value="1"/>
</dbReference>
<dbReference type="InterPro" id="IPR036305">
    <property type="entry name" value="RGS_sf"/>
</dbReference>
<dbReference type="InterPro" id="IPR036871">
    <property type="entry name" value="PX_dom_sf"/>
</dbReference>
<feature type="transmembrane region" description="Helical" evidence="3">
    <location>
        <begin position="27"/>
        <end position="47"/>
    </location>
</feature>
<dbReference type="SUPFAM" id="SSF48097">
    <property type="entry name" value="Regulator of G-protein signaling, RGS"/>
    <property type="match status" value="1"/>
</dbReference>
<accession>A0A1D8PS24</accession>
<dbReference type="eggNOG" id="KOG2101">
    <property type="taxonomic scope" value="Eukaryota"/>
</dbReference>
<dbReference type="PROSITE" id="PS50132">
    <property type="entry name" value="RGS"/>
    <property type="match status" value="1"/>
</dbReference>
<dbReference type="InterPro" id="IPR003114">
    <property type="entry name" value="Phox_assoc"/>
</dbReference>
<organism evidence="8 9">
    <name type="scientific">Candida albicans (strain SC5314 / ATCC MYA-2876)</name>
    <name type="common">Yeast</name>
    <dbReference type="NCBI Taxonomy" id="237561"/>
    <lineage>
        <taxon>Eukaryota</taxon>
        <taxon>Fungi</taxon>
        <taxon>Dikarya</taxon>
        <taxon>Ascomycota</taxon>
        <taxon>Saccharomycotina</taxon>
        <taxon>Pichiomycetes</taxon>
        <taxon>Debaryomycetaceae</taxon>
        <taxon>Candida/Lodderomyces clade</taxon>
        <taxon>Candida</taxon>
    </lineage>
</organism>
<proteinExistence type="inferred from homology"/>
<feature type="compositionally biased region" description="Acidic residues" evidence="2">
    <location>
        <begin position="569"/>
        <end position="580"/>
    </location>
</feature>
<evidence type="ECO:0000313" key="7">
    <source>
        <dbReference type="CGD" id="CAL0000196366"/>
    </source>
</evidence>
<feature type="region of interest" description="Disordered" evidence="2">
    <location>
        <begin position="568"/>
        <end position="598"/>
    </location>
</feature>
<dbReference type="Gene3D" id="1.10.167.10">
    <property type="entry name" value="Regulator of G-protein Signalling 4, domain 2"/>
    <property type="match status" value="1"/>
</dbReference>
<dbReference type="SMR" id="A0A1D8PS24"/>
<dbReference type="Pfam" id="PF00615">
    <property type="entry name" value="RGS"/>
    <property type="match status" value="1"/>
</dbReference>
<feature type="transmembrane region" description="Helical" evidence="3">
    <location>
        <begin position="6"/>
        <end position="22"/>
    </location>
</feature>
<keyword evidence="3" id="KW-0472">Membrane</keyword>
<dbReference type="CDD" id="cd07440">
    <property type="entry name" value="RGS"/>
    <property type="match status" value="1"/>
</dbReference>
<dbReference type="AlphaFoldDB" id="A0A1D8PS24"/>
<dbReference type="GO" id="GO:0035091">
    <property type="term" value="F:phosphatidylinositol binding"/>
    <property type="evidence" value="ECO:0000318"/>
    <property type="project" value="GO_Central"/>
</dbReference>
<dbReference type="InterPro" id="IPR044926">
    <property type="entry name" value="RGS_subdomain_2"/>
</dbReference>
<feature type="domain" description="PX" evidence="5">
    <location>
        <begin position="682"/>
        <end position="804"/>
    </location>
</feature>
<sequence>MYDHLPRILKWSICLAIVFWYINQNSILFVLSIISGIILLCLVMVYYTTKVQISRSPPIQRRHRRFNFTLSKHWKQEITQLQNEQIEVKRPIFSESFLISESLQRFIDLIIQEFISPWYTQITQSAQVQTDISLEFKEVIRNLQNRAKSIDFAQLLVSNILPLLQEHFEDYLRAEDIIKSQGKFSKFDSNEYHIAVASQFRRGKLHPAVTTSLIVNEETNFKEKQYLRKKMKNVLELALSENEKFNDVGISLVTEILACTVLCNVINLLTESDFYNLIIVKLIGDNLRRRDQVKQLRAALEEHTQKCSKEIDDNKVQVPDMASALLTPDSNLQNQLKLKISERKQQREKQKSLNLKDILTDKNNFQVFKEFMESEGRSKLVEFWKAVEMIKAPLEGEENDDETDPLALSLEFGNNDDVYNIYTKFIKTNEIPQPDTHIVEVLSNSGNSANVRTYQEARTYLFKMQRDCFDQMQSHDLPVFVNSEMYLRLVSPKESSEVNPDVINAVENAFTLIMNKPESLDTRFDGSDEFNSDQLLTTLQLKSDLFGESSTNLSDGNHSNRNSRLFDDFLSDDDQSDSDGDSLYSDKHSQSMNNSNSEVQFAAPGNLNLAEEIPKLSDEVDNLQKQITILEPLLRKAELTNNLSELKVLQKSKIGLIREINIKELQKQQFIVQENDNSLFGKSRVCIQSYINDNEKNGREFTLYIIEVQKFSNENPNIVKAGWVVARRFSQFYGLHEYLKSKYHRVSYLKFPKKSISVLKFQQKQVAEIRMKQLEDYLQELIKIQEVCSDRAFRSFLSSENFNLKKNQRFEETRAKNYSDTNFQSLFGSKWYRGISNFMTTTKNDENHKDSTYIDTHIMENLRDMESELKQFDEAASARTPFVKPICDLLISVFKLHNSRSWLRGRALVVILQQMLGTTVEKKVYDVVEGRLKTEENVLDLIMMLTNILFPNGKFKDPPVIRSLYQQSNTRQEAKVLLEIFIFETCSTIFGRHNSIFASTEIFSMIQNEYLNRNLVFEIFDEILEHMFVEMK</sequence>
<comment type="similarity">
    <text evidence="1">Belongs to the sorting nexin family.</text>
</comment>
<dbReference type="VEuPathDB" id="FungiDB:CR_01720W_A"/>
<feature type="domain" description="RGS" evidence="4">
    <location>
        <begin position="354"/>
        <end position="490"/>
    </location>
</feature>
<dbReference type="InterPro" id="IPR001683">
    <property type="entry name" value="PX_dom"/>
</dbReference>
<dbReference type="PANTHER" id="PTHR22775">
    <property type="entry name" value="SORTING NEXIN"/>
    <property type="match status" value="1"/>
</dbReference>
<dbReference type="FunCoup" id="A0A1D8PS24">
    <property type="interactions" value="42"/>
</dbReference>
<evidence type="ECO:0000256" key="3">
    <source>
        <dbReference type="SAM" id="Phobius"/>
    </source>
</evidence>
<evidence type="ECO:0000259" key="6">
    <source>
        <dbReference type="PROSITE" id="PS51207"/>
    </source>
</evidence>
<gene>
    <name evidence="8" type="ordered locus">CAALFM_CR01720WA</name>
    <name evidence="7" type="ordered locus">orf19.10097</name>
</gene>
<dbReference type="PROSITE" id="PS51207">
    <property type="entry name" value="PXA"/>
    <property type="match status" value="1"/>
</dbReference>
<evidence type="ECO:0000313" key="8">
    <source>
        <dbReference type="EMBL" id="AOW30931.1"/>
    </source>
</evidence>
<dbReference type="InParanoid" id="A0A1D8PS24"/>
<keyword evidence="3" id="KW-0812">Transmembrane</keyword>
<dbReference type="SMART" id="SM00313">
    <property type="entry name" value="PXA"/>
    <property type="match status" value="1"/>
</dbReference>
<protein>
    <submittedName>
        <fullName evidence="8">Uncharacterized protein</fullName>
    </submittedName>
</protein>
<keyword evidence="3" id="KW-1133">Transmembrane helix</keyword>
<evidence type="ECO:0000259" key="5">
    <source>
        <dbReference type="PROSITE" id="PS50195"/>
    </source>
</evidence>